<keyword evidence="10" id="KW-0472">Membrane</keyword>
<dbReference type="PROSITE" id="PS50109">
    <property type="entry name" value="HIS_KIN"/>
    <property type="match status" value="1"/>
</dbReference>
<dbReference type="AlphaFoldDB" id="A0A1G7EYW2"/>
<dbReference type="GO" id="GO:0000155">
    <property type="term" value="F:phosphorelay sensor kinase activity"/>
    <property type="evidence" value="ECO:0007669"/>
    <property type="project" value="InterPro"/>
</dbReference>
<dbReference type="EMBL" id="FNAI01000008">
    <property type="protein sequence ID" value="SDE68852.1"/>
    <property type="molecule type" value="Genomic_DNA"/>
</dbReference>
<gene>
    <name evidence="14" type="ORF">SAMN05216464_108220</name>
</gene>
<evidence type="ECO:0000256" key="6">
    <source>
        <dbReference type="ARBA" id="ARBA00022777"/>
    </source>
</evidence>
<dbReference type="SMART" id="SM00387">
    <property type="entry name" value="HATPase_c"/>
    <property type="match status" value="1"/>
</dbReference>
<dbReference type="Pfam" id="PF00672">
    <property type="entry name" value="HAMP"/>
    <property type="match status" value="1"/>
</dbReference>
<reference evidence="14 15" key="1">
    <citation type="submission" date="2016-10" db="EMBL/GenBank/DDBJ databases">
        <authorList>
            <person name="de Groot N.N."/>
        </authorList>
    </citation>
    <scope>NUCLEOTIDE SEQUENCE [LARGE SCALE GENOMIC DNA]</scope>
    <source>
        <strain evidence="14 15">47C3B</strain>
    </source>
</reference>
<proteinExistence type="predicted"/>
<evidence type="ECO:0000256" key="4">
    <source>
        <dbReference type="ARBA" id="ARBA00022553"/>
    </source>
</evidence>
<sequence>MRSFHLVDWFKDIPIARKLYFTIGIMAFLIVVELFTLSFAVNSLSAIRTLVGGEGLWSKAQKDAFSNLRLYAYSHNNKDYQAFLQHIKVPMGDGVARKAMEQEPFYYDQARKGFLEGRIHPDDIDGVIKLLRRFNKISYLQNTIYYWKEAERIMMKLMPVSQQLHDRINDGDISAEETQFYLDYIEQLNTRLSPIEDNFSYSLGEGSRWFEHLVLGMLITLAFTIELTGILITIYVSRNMEKGVNAIIKGASMVSKEAFDTRVTVYSRDEIGMLAMAFNQMTDKLEQTINDLKAAEVKAKSERDRAEASEKIKQTFIANMSHEVLTPMNAIMGFALLMDESKLNAEQQEYNKAIIKSGEFLQILINNILDLSKIEAGKVVLEKKPINIPELVQTTASLIKPEAGKKSLAISYHTDNNIPDMVLGDGIRLSQILLNLTTNAVKYTQCGSVHIEAKITDETDAIIWIEFSIKDTGPGIPMQKQEKIFESFDRIEQSHRLGGIGLGLSMAKHLVDLQGGKIFIQTSDACGSDFRVLLPFDKHATIAPNKPLLIAGDININDLKNTRILVADDNPLNQMLVSKVLQKRGYMVELADNGQIAVDKLIGASFDVILMDLDMPELNGYEATTVIRNLDNDKRTIPIIAITAHATQEVMENCFACGMNDFIAKPFDAQVLHKKIMAFLSPQSVS</sequence>
<dbReference type="PROSITE" id="PS50885">
    <property type="entry name" value="HAMP"/>
    <property type="match status" value="1"/>
</dbReference>
<comment type="subcellular location">
    <subcellularLocation>
        <location evidence="2">Membrane</location>
    </subcellularLocation>
</comment>
<dbReference type="Pfam" id="PF00512">
    <property type="entry name" value="HisKA"/>
    <property type="match status" value="1"/>
</dbReference>
<evidence type="ECO:0000256" key="5">
    <source>
        <dbReference type="ARBA" id="ARBA00022679"/>
    </source>
</evidence>
<dbReference type="SMART" id="SM00304">
    <property type="entry name" value="HAMP"/>
    <property type="match status" value="1"/>
</dbReference>
<dbReference type="InterPro" id="IPR011006">
    <property type="entry name" value="CheY-like_superfamily"/>
</dbReference>
<dbReference type="PROSITE" id="PS50110">
    <property type="entry name" value="RESPONSE_REGULATORY"/>
    <property type="match status" value="1"/>
</dbReference>
<dbReference type="Pfam" id="PF00072">
    <property type="entry name" value="Response_reg"/>
    <property type="match status" value="1"/>
</dbReference>
<dbReference type="InterPro" id="IPR003594">
    <property type="entry name" value="HATPase_dom"/>
</dbReference>
<dbReference type="SUPFAM" id="SSF55874">
    <property type="entry name" value="ATPase domain of HSP90 chaperone/DNA topoisomerase II/histidine kinase"/>
    <property type="match status" value="1"/>
</dbReference>
<feature type="domain" description="Histidine kinase" evidence="11">
    <location>
        <begin position="319"/>
        <end position="538"/>
    </location>
</feature>
<evidence type="ECO:0000256" key="9">
    <source>
        <dbReference type="SAM" id="Coils"/>
    </source>
</evidence>
<feature type="domain" description="HAMP" evidence="13">
    <location>
        <begin position="238"/>
        <end position="290"/>
    </location>
</feature>
<feature type="modified residue" description="4-aspartylphosphate" evidence="8">
    <location>
        <position position="612"/>
    </location>
</feature>
<feature type="domain" description="Response regulatory" evidence="12">
    <location>
        <begin position="563"/>
        <end position="680"/>
    </location>
</feature>
<evidence type="ECO:0000259" key="11">
    <source>
        <dbReference type="PROSITE" id="PS50109"/>
    </source>
</evidence>
<evidence type="ECO:0000256" key="8">
    <source>
        <dbReference type="PROSITE-ProRule" id="PRU00169"/>
    </source>
</evidence>
<dbReference type="InterPro" id="IPR004358">
    <property type="entry name" value="Sig_transdc_His_kin-like_C"/>
</dbReference>
<dbReference type="CDD" id="cd00082">
    <property type="entry name" value="HisKA"/>
    <property type="match status" value="1"/>
</dbReference>
<evidence type="ECO:0000259" key="12">
    <source>
        <dbReference type="PROSITE" id="PS50110"/>
    </source>
</evidence>
<organism evidence="14 15">
    <name type="scientific">Mucilaginibacter pineti</name>
    <dbReference type="NCBI Taxonomy" id="1391627"/>
    <lineage>
        <taxon>Bacteria</taxon>
        <taxon>Pseudomonadati</taxon>
        <taxon>Bacteroidota</taxon>
        <taxon>Sphingobacteriia</taxon>
        <taxon>Sphingobacteriales</taxon>
        <taxon>Sphingobacteriaceae</taxon>
        <taxon>Mucilaginibacter</taxon>
    </lineage>
</organism>
<protein>
    <recommendedName>
        <fullName evidence="3">histidine kinase</fullName>
        <ecNumber evidence="3">2.7.13.3</ecNumber>
    </recommendedName>
</protein>
<evidence type="ECO:0000256" key="10">
    <source>
        <dbReference type="SAM" id="Phobius"/>
    </source>
</evidence>
<dbReference type="SUPFAM" id="SSF52172">
    <property type="entry name" value="CheY-like"/>
    <property type="match status" value="1"/>
</dbReference>
<dbReference type="Gene3D" id="6.10.340.10">
    <property type="match status" value="1"/>
</dbReference>
<feature type="transmembrane region" description="Helical" evidence="10">
    <location>
        <begin position="213"/>
        <end position="236"/>
    </location>
</feature>
<keyword evidence="9" id="KW-0175">Coiled coil</keyword>
<dbReference type="Pfam" id="PF02518">
    <property type="entry name" value="HATPase_c"/>
    <property type="match status" value="1"/>
</dbReference>
<keyword evidence="7" id="KW-0902">Two-component regulatory system</keyword>
<name>A0A1G7EYW2_9SPHI</name>
<dbReference type="OrthoDB" id="9811889at2"/>
<evidence type="ECO:0000313" key="14">
    <source>
        <dbReference type="EMBL" id="SDE68852.1"/>
    </source>
</evidence>
<keyword evidence="5" id="KW-0808">Transferase</keyword>
<dbReference type="EC" id="2.7.13.3" evidence="3"/>
<dbReference type="InterPro" id="IPR003660">
    <property type="entry name" value="HAMP_dom"/>
</dbReference>
<keyword evidence="10" id="KW-1133">Transmembrane helix</keyword>
<dbReference type="CDD" id="cd06225">
    <property type="entry name" value="HAMP"/>
    <property type="match status" value="1"/>
</dbReference>
<evidence type="ECO:0000256" key="1">
    <source>
        <dbReference type="ARBA" id="ARBA00000085"/>
    </source>
</evidence>
<dbReference type="STRING" id="1391627.SAMN05216464_108220"/>
<dbReference type="SMART" id="SM00448">
    <property type="entry name" value="REC"/>
    <property type="match status" value="1"/>
</dbReference>
<evidence type="ECO:0000256" key="2">
    <source>
        <dbReference type="ARBA" id="ARBA00004370"/>
    </source>
</evidence>
<dbReference type="PANTHER" id="PTHR45339:SF1">
    <property type="entry name" value="HYBRID SIGNAL TRANSDUCTION HISTIDINE KINASE J"/>
    <property type="match status" value="1"/>
</dbReference>
<dbReference type="PRINTS" id="PR00344">
    <property type="entry name" value="BCTRLSENSOR"/>
</dbReference>
<evidence type="ECO:0000259" key="13">
    <source>
        <dbReference type="PROSITE" id="PS50885"/>
    </source>
</evidence>
<dbReference type="InterPro" id="IPR005467">
    <property type="entry name" value="His_kinase_dom"/>
</dbReference>
<feature type="coiled-coil region" evidence="9">
    <location>
        <begin position="278"/>
        <end position="309"/>
    </location>
</feature>
<dbReference type="SUPFAM" id="SSF158472">
    <property type="entry name" value="HAMP domain-like"/>
    <property type="match status" value="1"/>
</dbReference>
<dbReference type="GO" id="GO:0016020">
    <property type="term" value="C:membrane"/>
    <property type="evidence" value="ECO:0007669"/>
    <property type="project" value="UniProtKB-SubCell"/>
</dbReference>
<dbReference type="Gene3D" id="1.10.287.130">
    <property type="match status" value="1"/>
</dbReference>
<keyword evidence="10" id="KW-0812">Transmembrane</keyword>
<evidence type="ECO:0000313" key="15">
    <source>
        <dbReference type="Proteomes" id="UP000199072"/>
    </source>
</evidence>
<dbReference type="PANTHER" id="PTHR45339">
    <property type="entry name" value="HYBRID SIGNAL TRANSDUCTION HISTIDINE KINASE J"/>
    <property type="match status" value="1"/>
</dbReference>
<dbReference type="Gene3D" id="3.40.50.2300">
    <property type="match status" value="1"/>
</dbReference>
<dbReference type="RefSeq" id="WP_091151156.1">
    <property type="nucleotide sequence ID" value="NZ_FNAI01000008.1"/>
</dbReference>
<dbReference type="InterPro" id="IPR036097">
    <property type="entry name" value="HisK_dim/P_sf"/>
</dbReference>
<evidence type="ECO:0000256" key="7">
    <source>
        <dbReference type="ARBA" id="ARBA00023012"/>
    </source>
</evidence>
<feature type="transmembrane region" description="Helical" evidence="10">
    <location>
        <begin position="20"/>
        <end position="41"/>
    </location>
</feature>
<accession>A0A1G7EYW2</accession>
<dbReference type="InterPro" id="IPR003661">
    <property type="entry name" value="HisK_dim/P_dom"/>
</dbReference>
<dbReference type="InterPro" id="IPR036890">
    <property type="entry name" value="HATPase_C_sf"/>
</dbReference>
<keyword evidence="4 8" id="KW-0597">Phosphoprotein</keyword>
<keyword evidence="6" id="KW-0418">Kinase</keyword>
<dbReference type="SUPFAM" id="SSF47384">
    <property type="entry name" value="Homodimeric domain of signal transducing histidine kinase"/>
    <property type="match status" value="1"/>
</dbReference>
<comment type="catalytic activity">
    <reaction evidence="1">
        <text>ATP + protein L-histidine = ADP + protein N-phospho-L-histidine.</text>
        <dbReference type="EC" id="2.7.13.3"/>
    </reaction>
</comment>
<dbReference type="SMART" id="SM00388">
    <property type="entry name" value="HisKA"/>
    <property type="match status" value="1"/>
</dbReference>
<dbReference type="Proteomes" id="UP000199072">
    <property type="component" value="Unassembled WGS sequence"/>
</dbReference>
<dbReference type="CDD" id="cd17546">
    <property type="entry name" value="REC_hyHK_CKI1_RcsC-like"/>
    <property type="match status" value="1"/>
</dbReference>
<keyword evidence="15" id="KW-1185">Reference proteome</keyword>
<evidence type="ECO:0000256" key="3">
    <source>
        <dbReference type="ARBA" id="ARBA00012438"/>
    </source>
</evidence>
<dbReference type="InterPro" id="IPR001789">
    <property type="entry name" value="Sig_transdc_resp-reg_receiver"/>
</dbReference>
<dbReference type="Gene3D" id="3.30.565.10">
    <property type="entry name" value="Histidine kinase-like ATPase, C-terminal domain"/>
    <property type="match status" value="1"/>
</dbReference>